<accession>U6GPT9</accession>
<protein>
    <submittedName>
        <fullName evidence="1">Uncharacterized protein</fullName>
    </submittedName>
</protein>
<proteinExistence type="predicted"/>
<evidence type="ECO:0000313" key="1">
    <source>
        <dbReference type="EMBL" id="CDI82210.1"/>
    </source>
</evidence>
<reference evidence="1" key="2">
    <citation type="submission" date="2013-10" db="EMBL/GenBank/DDBJ databases">
        <authorList>
            <person name="Aslett M."/>
        </authorList>
    </citation>
    <scope>NUCLEOTIDE SEQUENCE</scope>
    <source>
        <strain evidence="1">Houghton</strain>
    </source>
</reference>
<name>U6GPT9_EIMAC</name>
<organism evidence="1 2">
    <name type="scientific">Eimeria acervulina</name>
    <name type="common">Coccidian parasite</name>
    <dbReference type="NCBI Taxonomy" id="5801"/>
    <lineage>
        <taxon>Eukaryota</taxon>
        <taxon>Sar</taxon>
        <taxon>Alveolata</taxon>
        <taxon>Apicomplexa</taxon>
        <taxon>Conoidasida</taxon>
        <taxon>Coccidia</taxon>
        <taxon>Eucoccidiorida</taxon>
        <taxon>Eimeriorina</taxon>
        <taxon>Eimeriidae</taxon>
        <taxon>Eimeria</taxon>
    </lineage>
</organism>
<dbReference type="Proteomes" id="UP000018050">
    <property type="component" value="Unassembled WGS sequence"/>
</dbReference>
<dbReference type="EMBL" id="HG672153">
    <property type="protein sequence ID" value="CDI82210.1"/>
    <property type="molecule type" value="Genomic_DNA"/>
</dbReference>
<sequence>TIVSLRRSMYVAGGSCGNGVICVERWIRYFGGRDGWACACVQIDGILVCEEAENCSLLAVRFFGICWAGYVGVTMWFARECLTWQGTLVDQRGSMSAWEYVAGGSCDNAVICVERLVVLGVRGVMCNGGYSAKDGCSAFHGYGNGVVGSNCAASTNCVASALACAPKVSNVLGAGNAGSRSACTCFFHADLDHLQFLLVIRTGLAKGGLGRPTSEH</sequence>
<feature type="non-terminal residue" evidence="1">
    <location>
        <position position="1"/>
    </location>
</feature>
<dbReference type="VEuPathDB" id="ToxoDB:EAH_00065410"/>
<gene>
    <name evidence="1" type="ORF">EAH_00065410</name>
</gene>
<reference evidence="1" key="1">
    <citation type="submission" date="2013-10" db="EMBL/GenBank/DDBJ databases">
        <title>Genomic analysis of the causative agents of coccidiosis in chickens.</title>
        <authorList>
            <person name="Reid A.J."/>
            <person name="Blake D."/>
            <person name="Billington K."/>
            <person name="Browne H."/>
            <person name="Dunn M."/>
            <person name="Hung S."/>
            <person name="Kawahara F."/>
            <person name="Miranda-Saavedra D."/>
            <person name="Mourier T."/>
            <person name="Nagra H."/>
            <person name="Otto T.D."/>
            <person name="Rawlings N."/>
            <person name="Sanchez A."/>
            <person name="Sanders M."/>
            <person name="Subramaniam C."/>
            <person name="Tay Y."/>
            <person name="Dear P."/>
            <person name="Doerig C."/>
            <person name="Gruber A."/>
            <person name="Parkinson J."/>
            <person name="Shirley M."/>
            <person name="Wan K.L."/>
            <person name="Berriman M."/>
            <person name="Tomley F."/>
            <person name="Pain A."/>
        </authorList>
    </citation>
    <scope>NUCLEOTIDE SEQUENCE</scope>
    <source>
        <strain evidence="1">Houghton</strain>
    </source>
</reference>
<dbReference type="RefSeq" id="XP_013248304.1">
    <property type="nucleotide sequence ID" value="XM_013392850.1"/>
</dbReference>
<evidence type="ECO:0000313" key="2">
    <source>
        <dbReference type="Proteomes" id="UP000018050"/>
    </source>
</evidence>
<dbReference type="GeneID" id="25274611"/>
<dbReference type="AlphaFoldDB" id="U6GPT9"/>
<keyword evidence="2" id="KW-1185">Reference proteome</keyword>